<proteinExistence type="predicted"/>
<evidence type="ECO:0000259" key="2">
    <source>
        <dbReference type="Pfam" id="PF01488"/>
    </source>
</evidence>
<dbReference type="InterPro" id="IPR036291">
    <property type="entry name" value="NAD(P)-bd_dom_sf"/>
</dbReference>
<evidence type="ECO:0000313" key="4">
    <source>
        <dbReference type="Proteomes" id="UP001168528"/>
    </source>
</evidence>
<organism evidence="3 4">
    <name type="scientific">Rhodocytophaga aerolata</name>
    <dbReference type="NCBI Taxonomy" id="455078"/>
    <lineage>
        <taxon>Bacteria</taxon>
        <taxon>Pseudomonadati</taxon>
        <taxon>Bacteroidota</taxon>
        <taxon>Cytophagia</taxon>
        <taxon>Cytophagales</taxon>
        <taxon>Rhodocytophagaceae</taxon>
        <taxon>Rhodocytophaga</taxon>
    </lineage>
</organism>
<dbReference type="InterPro" id="IPR006151">
    <property type="entry name" value="Shikm_DH/Glu-tRNA_Rdtase"/>
</dbReference>
<protein>
    <recommendedName>
        <fullName evidence="2">Quinate/shikimate 5-dehydrogenase/glutamyl-tRNA reductase domain-containing protein</fullName>
    </recommendedName>
</protein>
<evidence type="ECO:0000256" key="1">
    <source>
        <dbReference type="ARBA" id="ARBA00022857"/>
    </source>
</evidence>
<keyword evidence="1" id="KW-0521">NADP</keyword>
<keyword evidence="4" id="KW-1185">Reference proteome</keyword>
<dbReference type="Pfam" id="PF01488">
    <property type="entry name" value="Shikimate_DH"/>
    <property type="match status" value="1"/>
</dbReference>
<dbReference type="RefSeq" id="WP_302035888.1">
    <property type="nucleotide sequence ID" value="NZ_JAUKPO010000001.1"/>
</dbReference>
<dbReference type="Gene3D" id="3.40.50.720">
    <property type="entry name" value="NAD(P)-binding Rossmann-like Domain"/>
    <property type="match status" value="1"/>
</dbReference>
<name>A0ABT8R1G6_9BACT</name>
<sequence length="367" mass="40645">MPGTYPTTEKSDFAVLGHQECWENVYPFIHQVRDAKLRAIPEEDIKYLFPYFPPRSIFRITVHSIQPDKQICGHYIETFLPPDRLDTVFSKENLRKVSEAAICADKLQVPVATLGGFTSIILEGQLNLLPAGLQTQFTTGNTLTAAFIVQSLQDACALLHKDISQSHLLIIGATGDIGSACAGYFLEKAAKLTLAARNRRRLYELSTKLSKCTVQLADSVEESAAEADIIIAVASATNVKLPHVKPGAIIVDAGFPKNIDATALDLRNVHLYFGGMGYVSGGYSFSPDYKQTLYHFPEDNIAHGCVLEAAVLAFENKRESFSQGRGHITSEKMDQISTWARKHGIVPAPFYNHQGLWQIQTKRYDDN</sequence>
<dbReference type="SUPFAM" id="SSF51735">
    <property type="entry name" value="NAD(P)-binding Rossmann-fold domains"/>
    <property type="match status" value="1"/>
</dbReference>
<feature type="domain" description="Quinate/shikimate 5-dehydrogenase/glutamyl-tRNA reductase" evidence="2">
    <location>
        <begin position="161"/>
        <end position="272"/>
    </location>
</feature>
<comment type="caution">
    <text evidence="3">The sequence shown here is derived from an EMBL/GenBank/DDBJ whole genome shotgun (WGS) entry which is preliminary data.</text>
</comment>
<dbReference type="EMBL" id="JAUKPO010000001">
    <property type="protein sequence ID" value="MDO1445093.1"/>
    <property type="molecule type" value="Genomic_DNA"/>
</dbReference>
<accession>A0ABT8R1G6</accession>
<evidence type="ECO:0000313" key="3">
    <source>
        <dbReference type="EMBL" id="MDO1445093.1"/>
    </source>
</evidence>
<dbReference type="Proteomes" id="UP001168528">
    <property type="component" value="Unassembled WGS sequence"/>
</dbReference>
<reference evidence="3" key="1">
    <citation type="submission" date="2023-07" db="EMBL/GenBank/DDBJ databases">
        <title>The genome sequence of Rhodocytophaga aerolata KACC 12507.</title>
        <authorList>
            <person name="Zhang X."/>
        </authorList>
    </citation>
    <scope>NUCLEOTIDE SEQUENCE</scope>
    <source>
        <strain evidence="3">KACC 12507</strain>
    </source>
</reference>
<gene>
    <name evidence="3" type="ORF">Q0590_02465</name>
</gene>